<keyword evidence="18" id="KW-1185">Reference proteome</keyword>
<dbReference type="InterPro" id="IPR027417">
    <property type="entry name" value="P-loop_NTPase"/>
</dbReference>
<feature type="domain" description="FeoB-type G" evidence="16">
    <location>
        <begin position="1"/>
        <end position="161"/>
    </location>
</feature>
<feature type="transmembrane region" description="Helical" evidence="15">
    <location>
        <begin position="455"/>
        <end position="475"/>
    </location>
</feature>
<evidence type="ECO:0000256" key="15">
    <source>
        <dbReference type="RuleBase" id="RU362098"/>
    </source>
</evidence>
<keyword evidence="5 15" id="KW-0410">Iron transport</keyword>
<dbReference type="InterPro" id="IPR011640">
    <property type="entry name" value="Fe2_transport_prot_B_C"/>
</dbReference>
<evidence type="ECO:0000256" key="5">
    <source>
        <dbReference type="ARBA" id="ARBA00022496"/>
    </source>
</evidence>
<feature type="transmembrane region" description="Helical" evidence="15">
    <location>
        <begin position="431"/>
        <end position="449"/>
    </location>
</feature>
<dbReference type="Pfam" id="PF07664">
    <property type="entry name" value="FeoB_C"/>
    <property type="match status" value="1"/>
</dbReference>
<keyword evidence="4" id="KW-1003">Cell membrane</keyword>
<dbReference type="PROSITE" id="PS51711">
    <property type="entry name" value="G_FEOB"/>
    <property type="match status" value="1"/>
</dbReference>
<dbReference type="Pfam" id="PF07670">
    <property type="entry name" value="Gate"/>
    <property type="match status" value="2"/>
</dbReference>
<dbReference type="SUPFAM" id="SSF52540">
    <property type="entry name" value="P-loop containing nucleoside triphosphate hydrolases"/>
    <property type="match status" value="1"/>
</dbReference>
<keyword evidence="12 15" id="KW-0472">Membrane</keyword>
<dbReference type="InterPro" id="IPR003373">
    <property type="entry name" value="Fe2_transport_prot-B"/>
</dbReference>
<feature type="transmembrane region" description="Helical" evidence="15">
    <location>
        <begin position="513"/>
        <end position="531"/>
    </location>
</feature>
<evidence type="ECO:0000256" key="8">
    <source>
        <dbReference type="ARBA" id="ARBA00022989"/>
    </source>
</evidence>
<dbReference type="NCBIfam" id="TIGR00437">
    <property type="entry name" value="feoB"/>
    <property type="match status" value="1"/>
</dbReference>
<feature type="transmembrane region" description="Helical" evidence="15">
    <location>
        <begin position="606"/>
        <end position="631"/>
    </location>
</feature>
<dbReference type="EMBL" id="JACOQH010000002">
    <property type="protein sequence ID" value="MBC5753037.1"/>
    <property type="molecule type" value="Genomic_DNA"/>
</dbReference>
<reference evidence="17 18" key="1">
    <citation type="submission" date="2020-08" db="EMBL/GenBank/DDBJ databases">
        <title>Genome public.</title>
        <authorList>
            <person name="Liu C."/>
            <person name="Sun Q."/>
        </authorList>
    </citation>
    <scope>NUCLEOTIDE SEQUENCE [LARGE SCALE GENOMIC DNA]</scope>
    <source>
        <strain evidence="17 18">BX0805</strain>
    </source>
</reference>
<evidence type="ECO:0000256" key="1">
    <source>
        <dbReference type="ARBA" id="ARBA00003926"/>
    </source>
</evidence>
<keyword evidence="10" id="KW-0406">Ion transport</keyword>
<dbReference type="Pfam" id="PF17910">
    <property type="entry name" value="FeoB_Cyto"/>
    <property type="match status" value="1"/>
</dbReference>
<protein>
    <recommendedName>
        <fullName evidence="13 14">Ferrous iron transport protein B</fullName>
    </recommendedName>
</protein>
<evidence type="ECO:0000313" key="18">
    <source>
        <dbReference type="Proteomes" id="UP000621540"/>
    </source>
</evidence>
<dbReference type="Gene3D" id="1.10.287.1770">
    <property type="match status" value="1"/>
</dbReference>
<comment type="caution">
    <text evidence="17">The sequence shown here is derived from an EMBL/GenBank/DDBJ whole genome shotgun (WGS) entry which is preliminary data.</text>
</comment>
<dbReference type="InterPro" id="IPR050860">
    <property type="entry name" value="FeoB_GTPase"/>
</dbReference>
<evidence type="ECO:0000256" key="4">
    <source>
        <dbReference type="ARBA" id="ARBA00022475"/>
    </source>
</evidence>
<comment type="similarity">
    <text evidence="15">Belongs to the TRAFAC class TrmE-Era-EngA-EngB-Septin-like GTPase superfamily. FeoB GTPase (TC 9.A.8) family.</text>
</comment>
<sequence length="668" mass="73906">MILALVGNQNCGKTTLFNQLTGSNQHVGNFPGVTVDQKMGEVRSKKGCQVVDLPGIYSLRPYTNEEIVTRDFILNEKPDGIINIVDATNIERNLYLTLQLLEMHIPMVLALNMMDEVRGNGGSVDVEQMAVELGIPVVPISAVKDEGVEDLIDTVYRVAKKKEMPRVTDFCEKGDVHRCIHAVCHQVEDHAQNNGMSPRFAAVKIIENDTDIIKRLELSQNELDMMEHSIEEMETDHHMDRNAALADMRYTFIEKVCAKTVTKCQESREHKRSVKIDRVLTDKYLAIPMFLGIMLLIFWLTFGLIGQGLSDLLSIGIDRVTALADHALTVYGMNPVVHSLVIDGVFAGVGSVLSFLPIIVVLFFFLSILEDSGYMARVAFVMDKLLRKIGLSGRSFVPMLIGFGCTVPAVMSSRTLSSERDRKMTIMLTPYISCSAKIPIYAVFAAAFFEKYQALVMMGLYVGGIVVGILVALLFNHTLFKGNPVPFVMELPNYRFPSAKSVLLLMWDKAKDFIQRAFTVIFFATIIIWFLQTFDTRLNVVADSSDSLLALVGKWIAPVFAPLGFDDWRVSTSLICGFTAKEAVVSTMSVLTGTSMANLGAALGGMFTPLTAVSFLVFTLLYTPCVAAIAAIRREMDSRLQSVGVVVMQCVAAWIVAFIVYRAGGIFL</sequence>
<organism evidence="17 18">
    <name type="scientific">Roseburia yibonii</name>
    <dbReference type="NCBI Taxonomy" id="2763063"/>
    <lineage>
        <taxon>Bacteria</taxon>
        <taxon>Bacillati</taxon>
        <taxon>Bacillota</taxon>
        <taxon>Clostridia</taxon>
        <taxon>Lachnospirales</taxon>
        <taxon>Lachnospiraceae</taxon>
        <taxon>Roseburia</taxon>
    </lineage>
</organism>
<dbReference type="CDD" id="cd01879">
    <property type="entry name" value="FeoB"/>
    <property type="match status" value="1"/>
</dbReference>
<keyword evidence="11 15" id="KW-0342">GTP-binding</keyword>
<comment type="subcellular location">
    <subcellularLocation>
        <location evidence="2 15">Cell membrane</location>
        <topology evidence="2 15">Multi-pass membrane protein</topology>
    </subcellularLocation>
</comment>
<evidence type="ECO:0000256" key="3">
    <source>
        <dbReference type="ARBA" id="ARBA00022448"/>
    </source>
</evidence>
<feature type="transmembrane region" description="Helical" evidence="15">
    <location>
        <begin position="643"/>
        <end position="663"/>
    </location>
</feature>
<keyword evidence="8 15" id="KW-1133">Transmembrane helix</keyword>
<evidence type="ECO:0000256" key="10">
    <source>
        <dbReference type="ARBA" id="ARBA00023065"/>
    </source>
</evidence>
<proteinExistence type="inferred from homology"/>
<dbReference type="Pfam" id="PF02421">
    <property type="entry name" value="FeoB_N"/>
    <property type="match status" value="1"/>
</dbReference>
<evidence type="ECO:0000313" key="17">
    <source>
        <dbReference type="EMBL" id="MBC5753037.1"/>
    </source>
</evidence>
<dbReference type="Proteomes" id="UP000621540">
    <property type="component" value="Unassembled WGS sequence"/>
</dbReference>
<evidence type="ECO:0000256" key="7">
    <source>
        <dbReference type="ARBA" id="ARBA00022741"/>
    </source>
</evidence>
<evidence type="ECO:0000256" key="11">
    <source>
        <dbReference type="ARBA" id="ARBA00023134"/>
    </source>
</evidence>
<dbReference type="InterPro" id="IPR030389">
    <property type="entry name" value="G_FEOB_dom"/>
</dbReference>
<evidence type="ECO:0000256" key="6">
    <source>
        <dbReference type="ARBA" id="ARBA00022692"/>
    </source>
</evidence>
<comment type="function">
    <text evidence="1 15">Probable transporter of a GTP-driven Fe(2+) uptake system.</text>
</comment>
<dbReference type="NCBIfam" id="TIGR00231">
    <property type="entry name" value="small_GTP"/>
    <property type="match status" value="1"/>
</dbReference>
<accession>A0ABR7I815</accession>
<evidence type="ECO:0000256" key="13">
    <source>
        <dbReference type="ARBA" id="ARBA00031200"/>
    </source>
</evidence>
<dbReference type="InterPro" id="IPR041069">
    <property type="entry name" value="FeoB_Cyto"/>
</dbReference>
<evidence type="ECO:0000259" key="16">
    <source>
        <dbReference type="PROSITE" id="PS51711"/>
    </source>
</evidence>
<feature type="transmembrane region" description="Helical" evidence="15">
    <location>
        <begin position="389"/>
        <end position="410"/>
    </location>
</feature>
<name>A0ABR7I815_9FIRM</name>
<keyword evidence="6 15" id="KW-0812">Transmembrane</keyword>
<dbReference type="InterPro" id="IPR011642">
    <property type="entry name" value="Gate_dom"/>
</dbReference>
<evidence type="ECO:0000256" key="2">
    <source>
        <dbReference type="ARBA" id="ARBA00004651"/>
    </source>
</evidence>
<dbReference type="Gene3D" id="3.40.50.300">
    <property type="entry name" value="P-loop containing nucleotide triphosphate hydrolases"/>
    <property type="match status" value="1"/>
</dbReference>
<keyword evidence="9 15" id="KW-0408">Iron</keyword>
<evidence type="ECO:0000256" key="9">
    <source>
        <dbReference type="ARBA" id="ARBA00023004"/>
    </source>
</evidence>
<evidence type="ECO:0000256" key="14">
    <source>
        <dbReference type="NCBIfam" id="TIGR00437"/>
    </source>
</evidence>
<feature type="transmembrane region" description="Helical" evidence="15">
    <location>
        <begin position="345"/>
        <end position="369"/>
    </location>
</feature>
<dbReference type="InterPro" id="IPR005225">
    <property type="entry name" value="Small_GTP-bd"/>
</dbReference>
<gene>
    <name evidence="17" type="primary">feoB</name>
    <name evidence="17" type="ORF">H8Z76_03180</name>
</gene>
<keyword evidence="3 15" id="KW-0813">Transport</keyword>
<dbReference type="PANTHER" id="PTHR43185:SF1">
    <property type="entry name" value="FE(2+) TRANSPORTER FEOB"/>
    <property type="match status" value="1"/>
</dbReference>
<keyword evidence="7" id="KW-0547">Nucleotide-binding</keyword>
<dbReference type="PANTHER" id="PTHR43185">
    <property type="entry name" value="FERROUS IRON TRANSPORT PROTEIN B"/>
    <property type="match status" value="1"/>
</dbReference>
<feature type="transmembrane region" description="Helical" evidence="15">
    <location>
        <begin position="284"/>
        <end position="306"/>
    </location>
</feature>
<evidence type="ECO:0000256" key="12">
    <source>
        <dbReference type="ARBA" id="ARBA00023136"/>
    </source>
</evidence>